<reference evidence="1" key="1">
    <citation type="submission" date="2014-11" db="EMBL/GenBank/DDBJ databases">
        <authorList>
            <person name="Amaro Gonzalez C."/>
        </authorList>
    </citation>
    <scope>NUCLEOTIDE SEQUENCE</scope>
</reference>
<dbReference type="EMBL" id="GBXM01035491">
    <property type="protein sequence ID" value="JAH73086.1"/>
    <property type="molecule type" value="Transcribed_RNA"/>
</dbReference>
<organism evidence="1">
    <name type="scientific">Anguilla anguilla</name>
    <name type="common">European freshwater eel</name>
    <name type="synonym">Muraena anguilla</name>
    <dbReference type="NCBI Taxonomy" id="7936"/>
    <lineage>
        <taxon>Eukaryota</taxon>
        <taxon>Metazoa</taxon>
        <taxon>Chordata</taxon>
        <taxon>Craniata</taxon>
        <taxon>Vertebrata</taxon>
        <taxon>Euteleostomi</taxon>
        <taxon>Actinopterygii</taxon>
        <taxon>Neopterygii</taxon>
        <taxon>Teleostei</taxon>
        <taxon>Anguilliformes</taxon>
        <taxon>Anguillidae</taxon>
        <taxon>Anguilla</taxon>
    </lineage>
</organism>
<protein>
    <submittedName>
        <fullName evidence="1">Uncharacterized protein</fullName>
    </submittedName>
</protein>
<proteinExistence type="predicted"/>
<accession>A0A0E9V509</accession>
<name>A0A0E9V509_ANGAN</name>
<dbReference type="AlphaFoldDB" id="A0A0E9V509"/>
<evidence type="ECO:0000313" key="1">
    <source>
        <dbReference type="EMBL" id="JAH73086.1"/>
    </source>
</evidence>
<sequence length="47" mass="5399">MSRATDTSNRSTTHIEETIDYLTVKKVLYSRYSSLQQAILHAHVFVS</sequence>
<reference evidence="1" key="2">
    <citation type="journal article" date="2015" name="Fish Shellfish Immunol.">
        <title>Early steps in the European eel (Anguilla anguilla)-Vibrio vulnificus interaction in the gills: Role of the RtxA13 toxin.</title>
        <authorList>
            <person name="Callol A."/>
            <person name="Pajuelo D."/>
            <person name="Ebbesson L."/>
            <person name="Teles M."/>
            <person name="MacKenzie S."/>
            <person name="Amaro C."/>
        </authorList>
    </citation>
    <scope>NUCLEOTIDE SEQUENCE</scope>
</reference>